<dbReference type="GO" id="GO:0005886">
    <property type="term" value="C:plasma membrane"/>
    <property type="evidence" value="ECO:0007669"/>
    <property type="project" value="TreeGrafter"/>
</dbReference>
<dbReference type="InterPro" id="IPR018490">
    <property type="entry name" value="cNMP-bd_dom_sf"/>
</dbReference>
<name>A0AAE0EUF0_9CHLO</name>
<dbReference type="InterPro" id="IPR018488">
    <property type="entry name" value="cNMP-bd_CS"/>
</dbReference>
<dbReference type="PANTHER" id="PTHR10217:SF435">
    <property type="entry name" value="POTASSIUM VOLTAGE-GATED CHANNEL PROTEIN EAG"/>
    <property type="match status" value="1"/>
</dbReference>
<dbReference type="InterPro" id="IPR050818">
    <property type="entry name" value="KCNH_animal-type"/>
</dbReference>
<dbReference type="InterPro" id="IPR003938">
    <property type="entry name" value="K_chnl_volt-dep_EAG/ELK/ERG"/>
</dbReference>
<dbReference type="Gene3D" id="2.60.120.10">
    <property type="entry name" value="Jelly Rolls"/>
    <property type="match status" value="1"/>
</dbReference>
<evidence type="ECO:0000313" key="16">
    <source>
        <dbReference type="Proteomes" id="UP001190700"/>
    </source>
</evidence>
<dbReference type="Gene3D" id="1.10.287.630">
    <property type="entry name" value="Helix hairpin bin"/>
    <property type="match status" value="1"/>
</dbReference>
<dbReference type="InterPro" id="IPR014710">
    <property type="entry name" value="RmlC-like_jellyroll"/>
</dbReference>
<feature type="transmembrane region" description="Helical" evidence="13">
    <location>
        <begin position="115"/>
        <end position="135"/>
    </location>
</feature>
<dbReference type="GO" id="GO:0042391">
    <property type="term" value="P:regulation of membrane potential"/>
    <property type="evidence" value="ECO:0007669"/>
    <property type="project" value="TreeGrafter"/>
</dbReference>
<dbReference type="PANTHER" id="PTHR10217">
    <property type="entry name" value="VOLTAGE AND LIGAND GATED POTASSIUM CHANNEL"/>
    <property type="match status" value="1"/>
</dbReference>
<keyword evidence="16" id="KW-1185">Reference proteome</keyword>
<dbReference type="SUPFAM" id="SSF81324">
    <property type="entry name" value="Voltage-gated potassium channels"/>
    <property type="match status" value="1"/>
</dbReference>
<evidence type="ECO:0000256" key="11">
    <source>
        <dbReference type="ARBA" id="ARBA00023303"/>
    </source>
</evidence>
<dbReference type="SUPFAM" id="SSF51206">
    <property type="entry name" value="cAMP-binding domain-like"/>
    <property type="match status" value="1"/>
</dbReference>
<keyword evidence="11" id="KW-0407">Ion channel</keyword>
<evidence type="ECO:0000256" key="8">
    <source>
        <dbReference type="ARBA" id="ARBA00022989"/>
    </source>
</evidence>
<proteinExistence type="predicted"/>
<dbReference type="InterPro" id="IPR000595">
    <property type="entry name" value="cNMP-bd_dom"/>
</dbReference>
<accession>A0AAE0EUF0</accession>
<reference evidence="15 16" key="1">
    <citation type="journal article" date="2015" name="Genome Biol. Evol.">
        <title>Comparative Genomics of a Bacterivorous Green Alga Reveals Evolutionary Causalities and Consequences of Phago-Mixotrophic Mode of Nutrition.</title>
        <authorList>
            <person name="Burns J.A."/>
            <person name="Paasch A."/>
            <person name="Narechania A."/>
            <person name="Kim E."/>
        </authorList>
    </citation>
    <scope>NUCLEOTIDE SEQUENCE [LARGE SCALE GENOMIC DNA]</scope>
    <source>
        <strain evidence="15 16">PLY_AMNH</strain>
    </source>
</reference>
<feature type="transmembrane region" description="Helical" evidence="13">
    <location>
        <begin position="254"/>
        <end position="275"/>
    </location>
</feature>
<evidence type="ECO:0000256" key="6">
    <source>
        <dbReference type="ARBA" id="ARBA00022882"/>
    </source>
</evidence>
<keyword evidence="2" id="KW-0813">Transport</keyword>
<dbReference type="GO" id="GO:0034702">
    <property type="term" value="C:monoatomic ion channel complex"/>
    <property type="evidence" value="ECO:0007669"/>
    <property type="project" value="UniProtKB-KW"/>
</dbReference>
<dbReference type="InterPro" id="IPR005821">
    <property type="entry name" value="Ion_trans_dom"/>
</dbReference>
<keyword evidence="4 13" id="KW-0812">Transmembrane</keyword>
<dbReference type="PROSITE" id="PS00888">
    <property type="entry name" value="CNMP_BINDING_1"/>
    <property type="match status" value="1"/>
</dbReference>
<dbReference type="Pfam" id="PF00520">
    <property type="entry name" value="Ion_trans"/>
    <property type="match status" value="1"/>
</dbReference>
<evidence type="ECO:0000256" key="3">
    <source>
        <dbReference type="ARBA" id="ARBA00022538"/>
    </source>
</evidence>
<feature type="region of interest" description="Disordered" evidence="12">
    <location>
        <begin position="1"/>
        <end position="22"/>
    </location>
</feature>
<keyword evidence="10 13" id="KW-0472">Membrane</keyword>
<feature type="transmembrane region" description="Helical" evidence="13">
    <location>
        <begin position="191"/>
        <end position="212"/>
    </location>
</feature>
<feature type="transmembrane region" description="Helical" evidence="13">
    <location>
        <begin position="337"/>
        <end position="358"/>
    </location>
</feature>
<dbReference type="GO" id="GO:0005249">
    <property type="term" value="F:voltage-gated potassium channel activity"/>
    <property type="evidence" value="ECO:0007669"/>
    <property type="project" value="InterPro"/>
</dbReference>
<keyword evidence="7" id="KW-0630">Potassium</keyword>
<organism evidence="15 16">
    <name type="scientific">Cymbomonas tetramitiformis</name>
    <dbReference type="NCBI Taxonomy" id="36881"/>
    <lineage>
        <taxon>Eukaryota</taxon>
        <taxon>Viridiplantae</taxon>
        <taxon>Chlorophyta</taxon>
        <taxon>Pyramimonadophyceae</taxon>
        <taxon>Pyramimonadales</taxon>
        <taxon>Pyramimonadaceae</taxon>
        <taxon>Cymbomonas</taxon>
    </lineage>
</organism>
<dbReference type="EMBL" id="LGRX02033488">
    <property type="protein sequence ID" value="KAK3241041.1"/>
    <property type="molecule type" value="Genomic_DNA"/>
</dbReference>
<evidence type="ECO:0000256" key="12">
    <source>
        <dbReference type="SAM" id="MobiDB-lite"/>
    </source>
</evidence>
<gene>
    <name evidence="15" type="ORF">CYMTET_49165</name>
</gene>
<comment type="subcellular location">
    <subcellularLocation>
        <location evidence="1">Membrane</location>
        <topology evidence="1">Multi-pass membrane protein</topology>
    </subcellularLocation>
</comment>
<feature type="transmembrane region" description="Helical" evidence="13">
    <location>
        <begin position="147"/>
        <end position="171"/>
    </location>
</feature>
<keyword evidence="8 13" id="KW-1133">Transmembrane helix</keyword>
<dbReference type="CDD" id="cd00038">
    <property type="entry name" value="CAP_ED"/>
    <property type="match status" value="1"/>
</dbReference>
<evidence type="ECO:0000256" key="4">
    <source>
        <dbReference type="ARBA" id="ARBA00022692"/>
    </source>
</evidence>
<protein>
    <recommendedName>
        <fullName evidence="14">Cyclic nucleotide-binding domain-containing protein</fullName>
    </recommendedName>
</protein>
<dbReference type="PRINTS" id="PR01463">
    <property type="entry name" value="EAGCHANLFMLY"/>
</dbReference>
<evidence type="ECO:0000259" key="14">
    <source>
        <dbReference type="PROSITE" id="PS50042"/>
    </source>
</evidence>
<keyword evidence="5" id="KW-0631">Potassium channel</keyword>
<keyword evidence="6" id="KW-0851">Voltage-gated channel</keyword>
<evidence type="ECO:0000256" key="7">
    <source>
        <dbReference type="ARBA" id="ARBA00022958"/>
    </source>
</evidence>
<dbReference type="Gene3D" id="1.10.287.70">
    <property type="match status" value="1"/>
</dbReference>
<evidence type="ECO:0000256" key="1">
    <source>
        <dbReference type="ARBA" id="ARBA00004141"/>
    </source>
</evidence>
<evidence type="ECO:0000256" key="13">
    <source>
        <dbReference type="SAM" id="Phobius"/>
    </source>
</evidence>
<evidence type="ECO:0000256" key="10">
    <source>
        <dbReference type="ARBA" id="ARBA00023136"/>
    </source>
</evidence>
<comment type="caution">
    <text evidence="15">The sequence shown here is derived from an EMBL/GenBank/DDBJ whole genome shotgun (WGS) entry which is preliminary data.</text>
</comment>
<feature type="compositionally biased region" description="Basic residues" evidence="12">
    <location>
        <begin position="658"/>
        <end position="673"/>
    </location>
</feature>
<keyword evidence="9" id="KW-0406">Ion transport</keyword>
<dbReference type="FunFam" id="1.10.287.70:FF:000123">
    <property type="entry name" value="Potassium channel KAT3"/>
    <property type="match status" value="1"/>
</dbReference>
<dbReference type="AlphaFoldDB" id="A0AAE0EUF0"/>
<keyword evidence="3" id="KW-0633">Potassium transport</keyword>
<sequence length="783" mass="88604">MTSVIPGADVHSNEIEPFTDSPKDYSANSDALVAAMAAERVQGSRASTSSSSVQVAARAFSTMNKNFTFSASQSFGFNQPPTPPKLNPAVLSGWELWNQYRVIDPQWKYKKRWDLAMILLLFFIAFVTPYEVAFLGHSFDPRKGSGLLFYMNRMFDLAFIFDVVLNFYTGFYNPATNKLEVKVKTITVRYLRGWFVVDVCSILPFFMLEFLTATAKKLRVLRLVRLLRLGKAWRMLMEDGLSAGGSIDYNTINLIMFVLLITLFSHWMACLWRYVPRMFGDEDESWVTGLDELDEPKDVDDLFDVYIISLYWSVMTVSTIGYGDIVPTTTEERIFDIVVMVLGGLVFGYIIGAVGNVVQQRNAKENEYFTAMTQLNDFMCEQKLPPSLQQDIRGYFRQKQVALDEASFMSYGSRLSPSLWGKLLLEVNKNWIERTDYFKGTPTEFTVEVAKRLQRQLFSPGEMVVKYGTPANEMYVIHRGIAAGNNRLFTVGHIMGGNALMRGLGSRLYSAHAITYVEASLLEKKKLMQVLGDFPVIKARFRILAIRSVFKEEVFSYTIALRAVRAGLAAQNGLASLQHVRTSGVSGSDGEENEIALDDLSGPCGSLSHKTRLKARRDLFRKTDRTQFYQKKLELITPVDRKMGKMYDRSARIIQTKWKKAGGSKDPRRRRRLTEREDTAQIASAADSDPQGINAQLQSLMDSQTKVLSWMEGTRDDVRSMRQEVFKMRREILKEAKDCSDPNLRDMRNSDVVIGSGTLKSVLYPCLAATEGEQAVTAQEGKI</sequence>
<evidence type="ECO:0000313" key="15">
    <source>
        <dbReference type="EMBL" id="KAK3241041.1"/>
    </source>
</evidence>
<evidence type="ECO:0000256" key="5">
    <source>
        <dbReference type="ARBA" id="ARBA00022826"/>
    </source>
</evidence>
<feature type="region of interest" description="Disordered" evidence="12">
    <location>
        <begin position="658"/>
        <end position="689"/>
    </location>
</feature>
<feature type="domain" description="Cyclic nucleotide-binding" evidence="14">
    <location>
        <begin position="437"/>
        <end position="540"/>
    </location>
</feature>
<dbReference type="PROSITE" id="PS50042">
    <property type="entry name" value="CNMP_BINDING_3"/>
    <property type="match status" value="1"/>
</dbReference>
<evidence type="ECO:0000256" key="2">
    <source>
        <dbReference type="ARBA" id="ARBA00022448"/>
    </source>
</evidence>
<evidence type="ECO:0000256" key="9">
    <source>
        <dbReference type="ARBA" id="ARBA00023065"/>
    </source>
</evidence>
<dbReference type="Proteomes" id="UP001190700">
    <property type="component" value="Unassembled WGS sequence"/>
</dbReference>